<gene>
    <name evidence="1" type="ORF">QI30_16825</name>
</gene>
<keyword evidence="2" id="KW-1185">Reference proteome</keyword>
<dbReference type="AlphaFoldDB" id="A0A433RQ24"/>
<evidence type="ECO:0000313" key="1">
    <source>
        <dbReference type="EMBL" id="RUS52430.1"/>
    </source>
</evidence>
<dbReference type="OrthoDB" id="2456101at2"/>
<protein>
    <submittedName>
        <fullName evidence="1">Uncharacterized protein</fullName>
    </submittedName>
</protein>
<reference evidence="1 2" key="1">
    <citation type="submission" date="2014-11" db="EMBL/GenBank/DDBJ databases">
        <title>Genome sequence and analysis of novel Kurthia sp.</title>
        <authorList>
            <person name="Lawson J.N."/>
            <person name="Gonzalez J.E."/>
            <person name="Rinauldi L."/>
            <person name="Xuan Z."/>
            <person name="Firman A."/>
            <person name="Shaddox L."/>
            <person name="Trudeau A."/>
            <person name="Shah S."/>
            <person name="Reiman D."/>
        </authorList>
    </citation>
    <scope>NUCLEOTIDE SEQUENCE [LARGE SCALE GENOMIC DNA]</scope>
    <source>
        <strain evidence="1 2">3B1D</strain>
    </source>
</reference>
<evidence type="ECO:0000313" key="2">
    <source>
        <dbReference type="Proteomes" id="UP000288623"/>
    </source>
</evidence>
<comment type="caution">
    <text evidence="1">The sequence shown here is derived from an EMBL/GenBank/DDBJ whole genome shotgun (WGS) entry which is preliminary data.</text>
</comment>
<accession>A0A433RQ24</accession>
<proteinExistence type="predicted"/>
<dbReference type="RefSeq" id="WP_126991761.1">
    <property type="nucleotide sequence ID" value="NZ_JTFC01000042.1"/>
</dbReference>
<organism evidence="1 2">
    <name type="scientific">Candidatus Kurthia intestinigallinarum</name>
    <dbReference type="NCBI Taxonomy" id="1562256"/>
    <lineage>
        <taxon>Bacteria</taxon>
        <taxon>Bacillati</taxon>
        <taxon>Bacillota</taxon>
        <taxon>Bacilli</taxon>
        <taxon>Bacillales</taxon>
        <taxon>Caryophanaceae</taxon>
        <taxon>Kurthia</taxon>
    </lineage>
</organism>
<sequence length="128" mass="14674">MGGPTAMYAVRCDDNTWMQTQRISIFNSGNTAEFRAEICRQLRANRYAVIHYSDELVILVDELAAYKEHQPIWSICLQNGTQMDIPGTLFFSRTSPTDRGVQLINIRASDIFNIRCFANICFKGWTQD</sequence>
<dbReference type="Proteomes" id="UP000288623">
    <property type="component" value="Unassembled WGS sequence"/>
</dbReference>
<name>A0A433RQ24_9BACL</name>
<dbReference type="EMBL" id="JTFC01000042">
    <property type="protein sequence ID" value="RUS52430.1"/>
    <property type="molecule type" value="Genomic_DNA"/>
</dbReference>